<protein>
    <submittedName>
        <fullName evidence="3">Uncharacterized protein</fullName>
    </submittedName>
</protein>
<accession>A0A6H5HKC8</accession>
<feature type="region of interest" description="Disordered" evidence="1">
    <location>
        <begin position="123"/>
        <end position="188"/>
    </location>
</feature>
<dbReference type="AlphaFoldDB" id="A0A6H5HKC8"/>
<dbReference type="EMBL" id="CADCXU010032169">
    <property type="protein sequence ID" value="CAB0017998.1"/>
    <property type="molecule type" value="Genomic_DNA"/>
</dbReference>
<organism evidence="3 4">
    <name type="scientific">Nesidiocoris tenuis</name>
    <dbReference type="NCBI Taxonomy" id="355587"/>
    <lineage>
        <taxon>Eukaryota</taxon>
        <taxon>Metazoa</taxon>
        <taxon>Ecdysozoa</taxon>
        <taxon>Arthropoda</taxon>
        <taxon>Hexapoda</taxon>
        <taxon>Insecta</taxon>
        <taxon>Pterygota</taxon>
        <taxon>Neoptera</taxon>
        <taxon>Paraneoptera</taxon>
        <taxon>Hemiptera</taxon>
        <taxon>Heteroptera</taxon>
        <taxon>Panheteroptera</taxon>
        <taxon>Cimicomorpha</taxon>
        <taxon>Miridae</taxon>
        <taxon>Dicyphina</taxon>
        <taxon>Nesidiocoris</taxon>
    </lineage>
</organism>
<dbReference type="EMBL" id="CADCXU010032170">
    <property type="protein sequence ID" value="CAB0018000.1"/>
    <property type="molecule type" value="Genomic_DNA"/>
</dbReference>
<dbReference type="Proteomes" id="UP000479000">
    <property type="component" value="Unassembled WGS sequence"/>
</dbReference>
<evidence type="ECO:0000313" key="2">
    <source>
        <dbReference type="EMBL" id="CAB0017998.1"/>
    </source>
</evidence>
<feature type="compositionally biased region" description="Basic residues" evidence="1">
    <location>
        <begin position="164"/>
        <end position="175"/>
    </location>
</feature>
<evidence type="ECO:0000313" key="4">
    <source>
        <dbReference type="Proteomes" id="UP000479000"/>
    </source>
</evidence>
<feature type="compositionally biased region" description="Basic and acidic residues" evidence="1">
    <location>
        <begin position="123"/>
        <end position="137"/>
    </location>
</feature>
<keyword evidence="4" id="KW-1185">Reference proteome</keyword>
<sequence length="404" mass="47069">MAAERLRMKVYERNIRLRSRFDANCLPDDGQDLRVDRRRMEFERFSEPASEPVANPDQSAVANPPFSIRTFRTFWTAHIGRQPSHYPTFLWSVISASLNLITMLANSYRINSIEWHINIENKSDTDSRGASSRERIRVSPPITSEEPKAKEIGQSEFQDPGIDKRRKGRLSRKSVRSTSGTSLENPRVSSFQPRRVLCTTEENSNRGLLLQQSTAVVLHQSIVSRWKYWNRFKIENRNGASLSYTHLLRITSRTSFLESLHYTWFVQRNFGSSSWPKKKVPPDGTKWGFLKKFMLPWQHWKYLSLAAHHDEQLDGKHRESEPIVATRIGIVVVGLQNFRDVFWPNRDSFVNSINTFDSCRVVYAETRNRVGVFQFFSTTMVYKNVESHEHHLPPAKPSLRFFYA</sequence>
<feature type="compositionally biased region" description="Polar residues" evidence="1">
    <location>
        <begin position="176"/>
        <end position="188"/>
    </location>
</feature>
<reference evidence="3 4" key="1">
    <citation type="submission" date="2020-02" db="EMBL/GenBank/DDBJ databases">
        <authorList>
            <person name="Ferguson B K."/>
        </authorList>
    </citation>
    <scope>NUCLEOTIDE SEQUENCE [LARGE SCALE GENOMIC DNA]</scope>
</reference>
<name>A0A6H5HKC8_9HEMI</name>
<proteinExistence type="predicted"/>
<evidence type="ECO:0000313" key="3">
    <source>
        <dbReference type="EMBL" id="CAB0018000.1"/>
    </source>
</evidence>
<gene>
    <name evidence="2" type="ORF">NTEN_LOCUS21907</name>
    <name evidence="3" type="ORF">NTEN_LOCUS21909</name>
</gene>
<evidence type="ECO:0000256" key="1">
    <source>
        <dbReference type="SAM" id="MobiDB-lite"/>
    </source>
</evidence>